<protein>
    <submittedName>
        <fullName evidence="1">Uncharacterized protein</fullName>
    </submittedName>
</protein>
<reference evidence="1 2" key="1">
    <citation type="submission" date="2012-05" db="EMBL/GenBank/DDBJ databases">
        <title>The Genome Sequence of Sutterella wadsworthensis 2_1_59BFAA.</title>
        <authorList>
            <consortium name="The Broad Institute Genome Sequencing Platform"/>
            <person name="Earl A."/>
            <person name="Ward D."/>
            <person name="Feldgarden M."/>
            <person name="Gevers D."/>
            <person name="Daigneault M."/>
            <person name="Strauss J."/>
            <person name="Allen-Vercoe E."/>
            <person name="Walker B."/>
            <person name="Young S.K."/>
            <person name="Zeng Q."/>
            <person name="Gargeya S."/>
            <person name="Fitzgerald M."/>
            <person name="Haas B."/>
            <person name="Abouelleil A."/>
            <person name="Alvarado L."/>
            <person name="Arachchi H.M."/>
            <person name="Berlin A.M."/>
            <person name="Chapman S.B."/>
            <person name="Goldberg J."/>
            <person name="Griggs A."/>
            <person name="Gujja S."/>
            <person name="Hansen M."/>
            <person name="Howarth C."/>
            <person name="Imamovic A."/>
            <person name="Larimer J."/>
            <person name="McCowen C."/>
            <person name="Montmayeur A."/>
            <person name="Murphy C."/>
            <person name="Neiman D."/>
            <person name="Pearson M."/>
            <person name="Priest M."/>
            <person name="Roberts A."/>
            <person name="Saif S."/>
            <person name="Shea T."/>
            <person name="Sisk P."/>
            <person name="Sykes S."/>
            <person name="Wortman J."/>
            <person name="Nusbaum C."/>
            <person name="Birren B."/>
        </authorList>
    </citation>
    <scope>NUCLEOTIDE SEQUENCE [LARGE SCALE GENOMIC DNA]</scope>
    <source>
        <strain evidence="1 2">2_1_59BFAA</strain>
    </source>
</reference>
<name>K1JRD0_9BURK</name>
<comment type="caution">
    <text evidence="1">The sequence shown here is derived from an EMBL/GenBank/DDBJ whole genome shotgun (WGS) entry which is preliminary data.</text>
</comment>
<dbReference type="EMBL" id="ADMG01000049">
    <property type="protein sequence ID" value="EKB30237.1"/>
    <property type="molecule type" value="Genomic_DNA"/>
</dbReference>
<evidence type="ECO:0000313" key="2">
    <source>
        <dbReference type="Proteomes" id="UP000005835"/>
    </source>
</evidence>
<organism evidence="1 2">
    <name type="scientific">Sutterella wadsworthensis 2_1_59BFAA</name>
    <dbReference type="NCBI Taxonomy" id="742823"/>
    <lineage>
        <taxon>Bacteria</taxon>
        <taxon>Pseudomonadati</taxon>
        <taxon>Pseudomonadota</taxon>
        <taxon>Betaproteobacteria</taxon>
        <taxon>Burkholderiales</taxon>
        <taxon>Sutterellaceae</taxon>
        <taxon>Sutterella</taxon>
    </lineage>
</organism>
<dbReference type="RefSeq" id="WP_005437019.1">
    <property type="nucleotide sequence ID" value="NZ_JH815521.1"/>
</dbReference>
<keyword evidence="2" id="KW-1185">Reference proteome</keyword>
<gene>
    <name evidence="1" type="ORF">HMPREF9465_02172</name>
</gene>
<dbReference type="HOGENOM" id="CLU_894078_0_0_4"/>
<evidence type="ECO:0000313" key="1">
    <source>
        <dbReference type="EMBL" id="EKB30237.1"/>
    </source>
</evidence>
<dbReference type="PATRIC" id="fig|742823.3.peg.2181"/>
<sequence length="311" mass="34436">MQDFNKECAASSDKGSEPVVLCSKMVRIAAAFLKETDPEGYEMLCEGLAKANPDSIAFINEHLLKGRTDDAEQADWDLPSLIIGHRLAVASGRCAIIEPGAEESPRGWRIRVKKGDREKVTKVWDRFSASDMKHDIKLPSVARLSEKERALLGSSAEPATLRLELEPKPHLVLNVVGALAEDLGLTHWSPSLGIISIVNGTVKTVWVDTEIEEIDGELHYELSIEALMKIMVIDDAWLTTSVVPGAWYSRVPSVDGTRVPVAWSMMAHNTVEVPMPATVYAALNRRIPWFGVDDAERWIIRMLREGQSVPC</sequence>
<accession>K1JRD0</accession>
<dbReference type="Proteomes" id="UP000005835">
    <property type="component" value="Unassembled WGS sequence"/>
</dbReference>
<dbReference type="AlphaFoldDB" id="K1JRD0"/>
<proteinExistence type="predicted"/>